<reference evidence="1" key="2">
    <citation type="journal article" date="2015" name="Fish Shellfish Immunol.">
        <title>Early steps in the European eel (Anguilla anguilla)-Vibrio vulnificus interaction in the gills: Role of the RtxA13 toxin.</title>
        <authorList>
            <person name="Callol A."/>
            <person name="Pajuelo D."/>
            <person name="Ebbesson L."/>
            <person name="Teles M."/>
            <person name="MacKenzie S."/>
            <person name="Amaro C."/>
        </authorList>
    </citation>
    <scope>NUCLEOTIDE SEQUENCE</scope>
</reference>
<protein>
    <submittedName>
        <fullName evidence="1">Uncharacterized protein</fullName>
    </submittedName>
</protein>
<reference evidence="1" key="1">
    <citation type="submission" date="2014-11" db="EMBL/GenBank/DDBJ databases">
        <authorList>
            <person name="Amaro Gonzalez C."/>
        </authorList>
    </citation>
    <scope>NUCLEOTIDE SEQUENCE</scope>
</reference>
<sequence>MLFYTSDNRLRERGSEGLKTKATKIHGPAGIIEDGFRCEDSSKNHCACVQKKKKGFQVIVSFHW</sequence>
<evidence type="ECO:0000313" key="1">
    <source>
        <dbReference type="EMBL" id="JAH71315.1"/>
    </source>
</evidence>
<name>A0A0E9V1L6_ANGAN</name>
<accession>A0A0E9V1L6</accession>
<organism evidence="1">
    <name type="scientific">Anguilla anguilla</name>
    <name type="common">European freshwater eel</name>
    <name type="synonym">Muraena anguilla</name>
    <dbReference type="NCBI Taxonomy" id="7936"/>
    <lineage>
        <taxon>Eukaryota</taxon>
        <taxon>Metazoa</taxon>
        <taxon>Chordata</taxon>
        <taxon>Craniata</taxon>
        <taxon>Vertebrata</taxon>
        <taxon>Euteleostomi</taxon>
        <taxon>Actinopterygii</taxon>
        <taxon>Neopterygii</taxon>
        <taxon>Teleostei</taxon>
        <taxon>Anguilliformes</taxon>
        <taxon>Anguillidae</taxon>
        <taxon>Anguilla</taxon>
    </lineage>
</organism>
<dbReference type="EMBL" id="GBXM01037262">
    <property type="protein sequence ID" value="JAH71315.1"/>
    <property type="molecule type" value="Transcribed_RNA"/>
</dbReference>
<dbReference type="AlphaFoldDB" id="A0A0E9V1L6"/>
<proteinExistence type="predicted"/>